<keyword evidence="1" id="KW-1133">Transmembrane helix</keyword>
<dbReference type="AlphaFoldDB" id="A0AB33Z228"/>
<comment type="caution">
    <text evidence="2">The sequence shown here is derived from an EMBL/GenBank/DDBJ whole genome shotgun (WGS) entry which is preliminary data.</text>
</comment>
<dbReference type="EMBL" id="ASHL01000004">
    <property type="protein sequence ID" value="EPD13134.1"/>
    <property type="molecule type" value="Genomic_DNA"/>
</dbReference>
<name>A0AB33Z228_9GAMM</name>
<evidence type="ECO:0000313" key="2">
    <source>
        <dbReference type="EMBL" id="EPD13134.1"/>
    </source>
</evidence>
<sequence length="658" mass="70521">MTLHTSKSRGFSLIEVMIAVLVLAIGILAVSKLQTSLLRSGSDANKRSIAANIAQKKIDDLRRFVEISTLDDWNDLAVNSVTSLKYPLSLAFNNIADNEGGRIQPGPINSGNDVFNLSWTTDNYYYNGVNQIATTNAVAPDVAFKLAHVVVSWDGVGDDTNNVVSFDTFIHAYDLSHTSLGGSPSSVGTPGPVAKYNPLGAPDVINIDVDSGKLRQTSKPLPDVVSDENTLVQFEVVTYHQDGSDFIADRKEEFITASCNCELTSNDLGYTPGHVLWDGVNRDDELGYEINKATATETNNDSDAENICTVCCRDHHDATASPIKYVAGTTTGDHPHYKADGSIATVGEEYVESCRLKRIDGVFRAFQDWNLKDITVMDRASLADGNQLQTDYVDYQKNFILNNVASVGGTPTKPALRSPVSMTLGAQQQLEARGIYIDNVYDVGGNPNPASYLTYVQSASKTDRLEVIPFAEVNLTLLAAWASDTPTNVTVTNEDADTVVDPVNDYYGTFSRGWASALNQATPGADITTTMRDDNHGLTQVVATSPSPNNLDDTLTVNVGASAGAITVSGTYEITYPLGNTGSPTISPAGDCNLQGNPSTYTCSFNSPWTGTIQIAVNIKTGQKTKRCSGSSDAFGASGLTTNTTHNFASFACDQPPL</sequence>
<gene>
    <name evidence="2" type="ORF">L196_05815</name>
</gene>
<dbReference type="InterPro" id="IPR013362">
    <property type="entry name" value="Pilus_4_PilV"/>
</dbReference>
<keyword evidence="1" id="KW-0812">Transmembrane</keyword>
<accession>A0AB33Z228</accession>
<keyword evidence="3" id="KW-1185">Reference proteome</keyword>
<keyword evidence="1" id="KW-0472">Membrane</keyword>
<dbReference type="InterPro" id="IPR012902">
    <property type="entry name" value="N_methyl_site"/>
</dbReference>
<evidence type="ECO:0008006" key="4">
    <source>
        <dbReference type="Google" id="ProtNLM"/>
    </source>
</evidence>
<dbReference type="PROSITE" id="PS00409">
    <property type="entry name" value="PROKAR_NTER_METHYL"/>
    <property type="match status" value="1"/>
</dbReference>
<organism evidence="2 3">
    <name type="scientific">Cycloclasticus pugetii</name>
    <dbReference type="NCBI Taxonomy" id="34068"/>
    <lineage>
        <taxon>Bacteria</taxon>
        <taxon>Pseudomonadati</taxon>
        <taxon>Pseudomonadota</taxon>
        <taxon>Gammaproteobacteria</taxon>
        <taxon>Thiotrichales</taxon>
        <taxon>Piscirickettsiaceae</taxon>
        <taxon>Cycloclasticus</taxon>
    </lineage>
</organism>
<dbReference type="Proteomes" id="UP000015462">
    <property type="component" value="Unassembled WGS sequence"/>
</dbReference>
<feature type="transmembrane region" description="Helical" evidence="1">
    <location>
        <begin position="12"/>
        <end position="30"/>
    </location>
</feature>
<evidence type="ECO:0000313" key="3">
    <source>
        <dbReference type="Proteomes" id="UP000015462"/>
    </source>
</evidence>
<evidence type="ECO:0000256" key="1">
    <source>
        <dbReference type="SAM" id="Phobius"/>
    </source>
</evidence>
<dbReference type="RefSeq" id="WP_016390287.1">
    <property type="nucleotide sequence ID" value="NZ_KE646807.1"/>
</dbReference>
<dbReference type="NCBIfam" id="TIGR02523">
    <property type="entry name" value="type_IV_pilV"/>
    <property type="match status" value="1"/>
</dbReference>
<protein>
    <recommendedName>
        <fullName evidence="4">Prepilin-type N-terminal cleavage/methylation domain-containing protein</fullName>
    </recommendedName>
</protein>
<dbReference type="Pfam" id="PF07963">
    <property type="entry name" value="N_methyl"/>
    <property type="match status" value="1"/>
</dbReference>
<proteinExistence type="predicted"/>
<dbReference type="NCBIfam" id="TIGR02532">
    <property type="entry name" value="IV_pilin_GFxxxE"/>
    <property type="match status" value="1"/>
</dbReference>
<reference evidence="2 3" key="1">
    <citation type="journal article" date="2013" name="Genome Announc.">
        <title>Genome Sequence of the Pyrene- and Fluoranthene-Degrading Bacterium Cycloclasticus sp. Strain PY97M.</title>
        <authorList>
            <person name="Cui Z."/>
            <person name="Xu G."/>
            <person name="Li Q."/>
            <person name="Gao W."/>
            <person name="Zheng L."/>
        </authorList>
    </citation>
    <scope>NUCLEOTIDE SEQUENCE [LARGE SCALE GENOMIC DNA]</scope>
    <source>
        <strain evidence="2 3">PY97M</strain>
    </source>
</reference>